<reference evidence="1" key="1">
    <citation type="submission" date="2013-11" db="EMBL/GenBank/DDBJ databases">
        <title>Genome sequence of the fusiform rust pathogen reveals effectors for host alternation and coevolution with pine.</title>
        <authorList>
            <consortium name="DOE Joint Genome Institute"/>
            <person name="Smith K."/>
            <person name="Pendleton A."/>
            <person name="Kubisiak T."/>
            <person name="Anderson C."/>
            <person name="Salamov A."/>
            <person name="Aerts A."/>
            <person name="Riley R."/>
            <person name="Clum A."/>
            <person name="Lindquist E."/>
            <person name="Ence D."/>
            <person name="Campbell M."/>
            <person name="Kronenberg Z."/>
            <person name="Feau N."/>
            <person name="Dhillon B."/>
            <person name="Hamelin R."/>
            <person name="Burleigh J."/>
            <person name="Smith J."/>
            <person name="Yandell M."/>
            <person name="Nelson C."/>
            <person name="Grigoriev I."/>
            <person name="Davis J."/>
        </authorList>
    </citation>
    <scope>NUCLEOTIDE SEQUENCE</scope>
    <source>
        <strain evidence="1">G11</strain>
    </source>
</reference>
<gene>
    <name evidence="1" type="ORF">CROQUDRAFT_17194</name>
</gene>
<dbReference type="InterPro" id="IPR040521">
    <property type="entry name" value="KDZ"/>
</dbReference>
<sequence length="193" mass="21557">LELPVSDLYADTCPQCFGPAIGEMKDSPTVPCFIVALDANFQQRHYTYSSRDSPTEADYPSSFLHPSQITKQEDLCKTTAAQVKDLKTACSDSHTAANDTCTSASIRKACDDSGLFGMTCWHDIPLKFINSKLHYPVSILSDLLHNHPDHQVGVLYDIGCHLEAHIKKHELLPNDHDQLVFATAVFHSYVHEW</sequence>
<proteinExistence type="predicted"/>
<comment type="caution">
    <text evidence="1">The sequence shown here is derived from an EMBL/GenBank/DDBJ whole genome shotgun (WGS) entry which is preliminary data.</text>
</comment>
<feature type="non-terminal residue" evidence="1">
    <location>
        <position position="1"/>
    </location>
</feature>
<dbReference type="OrthoDB" id="2505730at2759"/>
<dbReference type="Pfam" id="PF18758">
    <property type="entry name" value="KDZ"/>
    <property type="match status" value="1"/>
</dbReference>
<dbReference type="AlphaFoldDB" id="A0A9P6T7U2"/>
<organism evidence="1 2">
    <name type="scientific">Cronartium quercuum f. sp. fusiforme G11</name>
    <dbReference type="NCBI Taxonomy" id="708437"/>
    <lineage>
        <taxon>Eukaryota</taxon>
        <taxon>Fungi</taxon>
        <taxon>Dikarya</taxon>
        <taxon>Basidiomycota</taxon>
        <taxon>Pucciniomycotina</taxon>
        <taxon>Pucciniomycetes</taxon>
        <taxon>Pucciniales</taxon>
        <taxon>Coleosporiaceae</taxon>
        <taxon>Cronartium</taxon>
    </lineage>
</organism>
<dbReference type="EMBL" id="MU167369">
    <property type="protein sequence ID" value="KAG0141849.1"/>
    <property type="molecule type" value="Genomic_DNA"/>
</dbReference>
<name>A0A9P6T7U2_9BASI</name>
<feature type="non-terminal residue" evidence="1">
    <location>
        <position position="193"/>
    </location>
</feature>
<dbReference type="PANTHER" id="PTHR33096:SF1">
    <property type="entry name" value="CXC1-LIKE CYSTEINE CLUSTER ASSOCIATED WITH KDZ TRANSPOSASES DOMAIN-CONTAINING PROTEIN"/>
    <property type="match status" value="1"/>
</dbReference>
<dbReference type="PANTHER" id="PTHR33096">
    <property type="entry name" value="CXC2 DOMAIN-CONTAINING PROTEIN"/>
    <property type="match status" value="1"/>
</dbReference>
<dbReference type="Proteomes" id="UP000886653">
    <property type="component" value="Unassembled WGS sequence"/>
</dbReference>
<accession>A0A9P6T7U2</accession>
<evidence type="ECO:0000313" key="1">
    <source>
        <dbReference type="EMBL" id="KAG0141849.1"/>
    </source>
</evidence>
<keyword evidence="2" id="KW-1185">Reference proteome</keyword>
<protein>
    <submittedName>
        <fullName evidence="1">Uncharacterized protein</fullName>
    </submittedName>
</protein>
<evidence type="ECO:0000313" key="2">
    <source>
        <dbReference type="Proteomes" id="UP000886653"/>
    </source>
</evidence>